<dbReference type="GO" id="GO:0006352">
    <property type="term" value="P:DNA-templated transcription initiation"/>
    <property type="evidence" value="ECO:0007669"/>
    <property type="project" value="InterPro"/>
</dbReference>
<dbReference type="Pfam" id="PF08281">
    <property type="entry name" value="Sigma70_r4_2"/>
    <property type="match status" value="1"/>
</dbReference>
<dbReference type="NCBIfam" id="TIGR02960">
    <property type="entry name" value="SigX5"/>
    <property type="match status" value="1"/>
</dbReference>
<protein>
    <submittedName>
        <fullName evidence="10">ECF RNA polymerase sigma factor SigG</fullName>
    </submittedName>
</protein>
<feature type="region of interest" description="Disordered" evidence="6">
    <location>
        <begin position="1"/>
        <end position="32"/>
    </location>
</feature>
<evidence type="ECO:0000256" key="2">
    <source>
        <dbReference type="ARBA" id="ARBA00011344"/>
    </source>
</evidence>
<accession>A0A9W4MI14</accession>
<dbReference type="InterPro" id="IPR036388">
    <property type="entry name" value="WH-like_DNA-bd_sf"/>
</dbReference>
<feature type="domain" description="SnoaL-like" evidence="9">
    <location>
        <begin position="235"/>
        <end position="320"/>
    </location>
</feature>
<comment type="caution">
    <text evidence="10">The sequence shown here is derived from an EMBL/GenBank/DDBJ whole genome shotgun (WGS) entry which is preliminary data.</text>
</comment>
<dbReference type="InterPro" id="IPR007627">
    <property type="entry name" value="RNA_pol_sigma70_r2"/>
</dbReference>
<dbReference type="InterPro" id="IPR013324">
    <property type="entry name" value="RNA_pol_sigma_r3/r4-like"/>
</dbReference>
<dbReference type="NCBIfam" id="TIGR02937">
    <property type="entry name" value="sigma70-ECF"/>
    <property type="match status" value="1"/>
</dbReference>
<name>A0A9W4MI14_9ACTN</name>
<dbReference type="Gene3D" id="1.10.1740.10">
    <property type="match status" value="1"/>
</dbReference>
<dbReference type="InterPro" id="IPR037401">
    <property type="entry name" value="SnoaL-like"/>
</dbReference>
<dbReference type="InterPro" id="IPR039425">
    <property type="entry name" value="RNA_pol_sigma-70-like"/>
</dbReference>
<gene>
    <name evidence="10" type="primary">sigG</name>
    <name evidence="10" type="ORF">SBRY_40221</name>
</gene>
<feature type="domain" description="RNA polymerase sigma factor 70 region 4 type 2" evidence="8">
    <location>
        <begin position="160"/>
        <end position="210"/>
    </location>
</feature>
<evidence type="ECO:0000256" key="5">
    <source>
        <dbReference type="ARBA" id="ARBA00023163"/>
    </source>
</evidence>
<evidence type="ECO:0000313" key="11">
    <source>
        <dbReference type="Proteomes" id="UP001153328"/>
    </source>
</evidence>
<dbReference type="InterPro" id="IPR013325">
    <property type="entry name" value="RNA_pol_sigma_r2"/>
</dbReference>
<dbReference type="GO" id="GO:0003677">
    <property type="term" value="F:DNA binding"/>
    <property type="evidence" value="ECO:0007669"/>
    <property type="project" value="InterPro"/>
</dbReference>
<dbReference type="CDD" id="cd06171">
    <property type="entry name" value="Sigma70_r4"/>
    <property type="match status" value="1"/>
</dbReference>
<dbReference type="Pfam" id="PF04542">
    <property type="entry name" value="Sigma70_r2"/>
    <property type="match status" value="1"/>
</dbReference>
<sequence>MASPATEGGYAPAQDGGFAPAQDGGLPPAEVGGDFARLTDPLRPELLAYCYRMLGSVHDAEDQVQETMLRAWRAYGRFEGRASLRSWLYRIATNACLRALENRARRPLPTGLGGPSGDPAEPLEPEQHEVPWLEPFPDVLLGAEFADPAAIAASRHGMRLALIAALQYLPGRQRAVLILRDVLKWRAAEVAELLGVSTAAVNSALQRARAGLREAAPVQDELHEPADAEQRALLDRYAAAFENADVAALTGLLRSDAVLEMPPTPTWFSGRDRIVRFLDGHVLRGPGDLRTVPLSANGQPALAAYDRGADGRYRAYVITVLTCAPSGVARITAFRDLRLFPFFRLPAELPAPAHSSGL</sequence>
<evidence type="ECO:0000259" key="9">
    <source>
        <dbReference type="Pfam" id="PF12680"/>
    </source>
</evidence>
<feature type="region of interest" description="Disordered" evidence="6">
    <location>
        <begin position="107"/>
        <end position="126"/>
    </location>
</feature>
<dbReference type="InterPro" id="IPR032710">
    <property type="entry name" value="NTF2-like_dom_sf"/>
</dbReference>
<comment type="similarity">
    <text evidence="1">Belongs to the sigma-70 factor family. ECF subfamily.</text>
</comment>
<dbReference type="SUPFAM" id="SSF88659">
    <property type="entry name" value="Sigma3 and sigma4 domains of RNA polymerase sigma factors"/>
    <property type="match status" value="1"/>
</dbReference>
<dbReference type="PANTHER" id="PTHR43133">
    <property type="entry name" value="RNA POLYMERASE ECF-TYPE SIGMA FACTO"/>
    <property type="match status" value="1"/>
</dbReference>
<dbReference type="InterPro" id="IPR014305">
    <property type="entry name" value="RNA_pol_sigma-G_actinobac"/>
</dbReference>
<dbReference type="AlphaFoldDB" id="A0A9W4MI14"/>
<evidence type="ECO:0000256" key="3">
    <source>
        <dbReference type="ARBA" id="ARBA00023015"/>
    </source>
</evidence>
<comment type="subunit">
    <text evidence="2">Interacts transiently with the RNA polymerase catalytic core formed by RpoA, RpoB, RpoC and RpoZ (2 alpha, 1 beta, 1 beta' and 1 omega subunit) to form the RNA polymerase holoenzyme that can initiate transcription.</text>
</comment>
<dbReference type="SUPFAM" id="SSF88946">
    <property type="entry name" value="Sigma2 domain of RNA polymerase sigma factors"/>
    <property type="match status" value="1"/>
</dbReference>
<evidence type="ECO:0000313" key="10">
    <source>
        <dbReference type="EMBL" id="CAG7645690.1"/>
    </source>
</evidence>
<keyword evidence="3" id="KW-0805">Transcription regulation</keyword>
<dbReference type="Proteomes" id="UP001153328">
    <property type="component" value="Unassembled WGS sequence"/>
</dbReference>
<proteinExistence type="inferred from homology"/>
<dbReference type="GO" id="GO:0016987">
    <property type="term" value="F:sigma factor activity"/>
    <property type="evidence" value="ECO:0007669"/>
    <property type="project" value="UniProtKB-KW"/>
</dbReference>
<feature type="domain" description="RNA polymerase sigma-70 region 2" evidence="7">
    <location>
        <begin position="42"/>
        <end position="105"/>
    </location>
</feature>
<keyword evidence="11" id="KW-1185">Reference proteome</keyword>
<dbReference type="Pfam" id="PF12680">
    <property type="entry name" value="SnoaL_2"/>
    <property type="match status" value="1"/>
</dbReference>
<evidence type="ECO:0000256" key="1">
    <source>
        <dbReference type="ARBA" id="ARBA00010641"/>
    </source>
</evidence>
<evidence type="ECO:0000256" key="6">
    <source>
        <dbReference type="SAM" id="MobiDB-lite"/>
    </source>
</evidence>
<dbReference type="InterPro" id="IPR014284">
    <property type="entry name" value="RNA_pol_sigma-70_dom"/>
</dbReference>
<keyword evidence="5" id="KW-0804">Transcription</keyword>
<dbReference type="Gene3D" id="3.10.450.50">
    <property type="match status" value="1"/>
</dbReference>
<evidence type="ECO:0000256" key="4">
    <source>
        <dbReference type="ARBA" id="ARBA00023082"/>
    </source>
</evidence>
<dbReference type="EMBL" id="CAJVAX010000018">
    <property type="protein sequence ID" value="CAG7645690.1"/>
    <property type="molecule type" value="Genomic_DNA"/>
</dbReference>
<keyword evidence="4" id="KW-0731">Sigma factor</keyword>
<dbReference type="SUPFAM" id="SSF54427">
    <property type="entry name" value="NTF2-like"/>
    <property type="match status" value="1"/>
</dbReference>
<dbReference type="RefSeq" id="WP_205048222.1">
    <property type="nucleotide sequence ID" value="NZ_CAJVAX010000018.1"/>
</dbReference>
<organism evidence="10 11">
    <name type="scientific">Actinacidiphila bryophytorum</name>
    <dbReference type="NCBI Taxonomy" id="1436133"/>
    <lineage>
        <taxon>Bacteria</taxon>
        <taxon>Bacillati</taxon>
        <taxon>Actinomycetota</taxon>
        <taxon>Actinomycetes</taxon>
        <taxon>Kitasatosporales</taxon>
        <taxon>Streptomycetaceae</taxon>
        <taxon>Actinacidiphila</taxon>
    </lineage>
</organism>
<dbReference type="NCBIfam" id="NF006089">
    <property type="entry name" value="PRK08241.1"/>
    <property type="match status" value="1"/>
</dbReference>
<evidence type="ECO:0000259" key="7">
    <source>
        <dbReference type="Pfam" id="PF04542"/>
    </source>
</evidence>
<dbReference type="PANTHER" id="PTHR43133:SF65">
    <property type="entry name" value="ECF RNA POLYMERASE SIGMA FACTOR SIGG"/>
    <property type="match status" value="1"/>
</dbReference>
<dbReference type="InterPro" id="IPR013249">
    <property type="entry name" value="RNA_pol_sigma70_r4_t2"/>
</dbReference>
<dbReference type="Gene3D" id="1.10.10.10">
    <property type="entry name" value="Winged helix-like DNA-binding domain superfamily/Winged helix DNA-binding domain"/>
    <property type="match status" value="1"/>
</dbReference>
<reference evidence="10" key="1">
    <citation type="submission" date="2021-06" db="EMBL/GenBank/DDBJ databases">
        <authorList>
            <person name="Arsene-Ploetze F."/>
        </authorList>
    </citation>
    <scope>NUCLEOTIDE SEQUENCE</scope>
    <source>
        <strain evidence="10">SBRY1</strain>
    </source>
</reference>
<evidence type="ECO:0000259" key="8">
    <source>
        <dbReference type="Pfam" id="PF08281"/>
    </source>
</evidence>